<organism evidence="2 3">
    <name type="scientific">Ralstonia wenshanensis</name>
    <dbReference type="NCBI Taxonomy" id="2842456"/>
    <lineage>
        <taxon>Bacteria</taxon>
        <taxon>Pseudomonadati</taxon>
        <taxon>Pseudomonadota</taxon>
        <taxon>Betaproteobacteria</taxon>
        <taxon>Burkholderiales</taxon>
        <taxon>Burkholderiaceae</taxon>
        <taxon>Ralstonia</taxon>
    </lineage>
</organism>
<feature type="transmembrane region" description="Helical" evidence="1">
    <location>
        <begin position="149"/>
        <end position="168"/>
    </location>
</feature>
<keyword evidence="1" id="KW-0812">Transmembrane</keyword>
<dbReference type="RefSeq" id="WP_316657307.1">
    <property type="nucleotide sequence ID" value="NZ_CATWAF010000002.1"/>
</dbReference>
<evidence type="ECO:0000313" key="3">
    <source>
        <dbReference type="Proteomes" id="UP001189915"/>
    </source>
</evidence>
<comment type="caution">
    <text evidence="2">The sequence shown here is derived from an EMBL/GenBank/DDBJ whole genome shotgun (WGS) entry which is preliminary data.</text>
</comment>
<gene>
    <name evidence="2" type="ORF">LMG18091_01558</name>
</gene>
<dbReference type="EMBL" id="CATWAF010000002">
    <property type="protein sequence ID" value="CAJ0692107.1"/>
    <property type="molecule type" value="Genomic_DNA"/>
</dbReference>
<sequence>MTHEQTIATASATTSTGPLAWRAIEIEQHTDEWKLRALLMDGFITEAVHDQAIQLLQDTEAASTKRILLDAPLFAGPGGAMHWLVKHGLVPNEMLDEVASKVLKTSESDEDLVAETRLISYCELDPDRFLEKIRPISIRMNRRKRLWRFGGWATGLGVVAAAAAFYLAPPTTPACKSKGASASLFNISMSSYLSSIDAIQAGHPDLSNIREIGYERTSRSRGCTVDLKIGNLKTTVGFVIRPAAEGGSGFEVAMVPAEFVQTQYGGERDSESLGAPIGNERLRKAFMNGLEVLQKKDVSASPTNNRQDRFGVSHSKTLSQRVMSVSPTADCTEKSPTQLSCPLRIAYEDPLLAKLSENGVLEIDEKFTFEKKGQLGRWHVSEQFEAEFLAALSKALAAAPKSLFPESTSEGKIKDRN</sequence>
<dbReference type="Proteomes" id="UP001189915">
    <property type="component" value="Unassembled WGS sequence"/>
</dbReference>
<accession>A0AAD2AX13</accession>
<evidence type="ECO:0000313" key="2">
    <source>
        <dbReference type="EMBL" id="CAJ0692107.1"/>
    </source>
</evidence>
<evidence type="ECO:0000256" key="1">
    <source>
        <dbReference type="SAM" id="Phobius"/>
    </source>
</evidence>
<keyword evidence="1" id="KW-0472">Membrane</keyword>
<keyword evidence="3" id="KW-1185">Reference proteome</keyword>
<proteinExistence type="predicted"/>
<dbReference type="AlphaFoldDB" id="A0AAD2AX13"/>
<reference evidence="2 3" key="1">
    <citation type="submission" date="2023-07" db="EMBL/GenBank/DDBJ databases">
        <authorList>
            <person name="Peeters C."/>
        </authorList>
    </citation>
    <scope>NUCLEOTIDE SEQUENCE [LARGE SCALE GENOMIC DNA]</scope>
    <source>
        <strain evidence="2 3">LMG 18091</strain>
    </source>
</reference>
<keyword evidence="1" id="KW-1133">Transmembrane helix</keyword>
<protein>
    <submittedName>
        <fullName evidence="2">Uncharacterized protein</fullName>
    </submittedName>
</protein>
<name>A0AAD2AX13_9RALS</name>